<dbReference type="EMBL" id="JBFOLJ010000010">
    <property type="protein sequence ID" value="KAL2502604.1"/>
    <property type="molecule type" value="Genomic_DNA"/>
</dbReference>
<keyword evidence="2" id="KW-1185">Reference proteome</keyword>
<proteinExistence type="predicted"/>
<accession>A0ABD1SR24</accession>
<dbReference type="AlphaFoldDB" id="A0ABD1SR24"/>
<reference evidence="2" key="1">
    <citation type="submission" date="2024-07" db="EMBL/GenBank/DDBJ databases">
        <title>Two chromosome-level genome assemblies of Korean endemic species Abeliophyllum distichum and Forsythia ovata (Oleaceae).</title>
        <authorList>
            <person name="Jang H."/>
        </authorList>
    </citation>
    <scope>NUCLEOTIDE SEQUENCE [LARGE SCALE GENOMIC DNA]</scope>
</reference>
<dbReference type="InterPro" id="IPR011990">
    <property type="entry name" value="TPR-like_helical_dom_sf"/>
</dbReference>
<dbReference type="Proteomes" id="UP001604277">
    <property type="component" value="Unassembled WGS sequence"/>
</dbReference>
<dbReference type="Gene3D" id="1.25.40.10">
    <property type="entry name" value="Tetratricopeptide repeat domain"/>
    <property type="match status" value="1"/>
</dbReference>
<comment type="caution">
    <text evidence="1">The sequence shown here is derived from an EMBL/GenBank/DDBJ whole genome shotgun (WGS) entry which is preliminary data.</text>
</comment>
<sequence length="156" mass="16805">MQRSSPISLYFKGDVAKKATKCMGPDGVEPTFSGGTISTSQASTAGVVNQVSSNIGELSSVEISRSCGAPLFYSQPTAASEEKVNGLSKARAVLTIYRKKNPQNPELWFAAIHAESRHGYTKESDILMANALQEWPSSGILWAASIEMVPRPQKKN</sequence>
<name>A0ABD1SR24_9LAMI</name>
<evidence type="ECO:0000313" key="2">
    <source>
        <dbReference type="Proteomes" id="UP001604277"/>
    </source>
</evidence>
<protein>
    <submittedName>
        <fullName evidence="1">Pre-mRNA splicing factor</fullName>
    </submittedName>
</protein>
<gene>
    <name evidence="1" type="ORF">Fot_36452</name>
</gene>
<organism evidence="1 2">
    <name type="scientific">Forsythia ovata</name>
    <dbReference type="NCBI Taxonomy" id="205694"/>
    <lineage>
        <taxon>Eukaryota</taxon>
        <taxon>Viridiplantae</taxon>
        <taxon>Streptophyta</taxon>
        <taxon>Embryophyta</taxon>
        <taxon>Tracheophyta</taxon>
        <taxon>Spermatophyta</taxon>
        <taxon>Magnoliopsida</taxon>
        <taxon>eudicotyledons</taxon>
        <taxon>Gunneridae</taxon>
        <taxon>Pentapetalae</taxon>
        <taxon>asterids</taxon>
        <taxon>lamiids</taxon>
        <taxon>Lamiales</taxon>
        <taxon>Oleaceae</taxon>
        <taxon>Forsythieae</taxon>
        <taxon>Forsythia</taxon>
    </lineage>
</organism>
<evidence type="ECO:0000313" key="1">
    <source>
        <dbReference type="EMBL" id="KAL2502604.1"/>
    </source>
</evidence>